<feature type="transmembrane region" description="Helical" evidence="1">
    <location>
        <begin position="671"/>
        <end position="693"/>
    </location>
</feature>
<keyword evidence="1" id="KW-0472">Membrane</keyword>
<feature type="transmembrane region" description="Helical" evidence="1">
    <location>
        <begin position="213"/>
        <end position="241"/>
    </location>
</feature>
<organism evidence="2">
    <name type="scientific">Macrococcus psychrotolerans</name>
    <dbReference type="NCBI Taxonomy" id="3039389"/>
    <lineage>
        <taxon>Bacteria</taxon>
        <taxon>Bacillati</taxon>
        <taxon>Bacillota</taxon>
        <taxon>Bacilli</taxon>
        <taxon>Bacillales</taxon>
        <taxon>Staphylococcaceae</taxon>
        <taxon>Macrococcus</taxon>
    </lineage>
</organism>
<dbReference type="EMBL" id="CP079958">
    <property type="protein sequence ID" value="QYA34192.1"/>
    <property type="molecule type" value="Genomic_DNA"/>
</dbReference>
<geneLocation type="plasmid" evidence="2">
    <name>p19Msa1099-2</name>
</geneLocation>
<accession>A0AAT9P9Z5</accession>
<reference evidence="2" key="1">
    <citation type="submission" date="2021-07" db="EMBL/GenBank/DDBJ databases">
        <title>Prevalence and characterization of methicillin-resistant Macrococcus spp. in food producing animals and meat in Switzerland in 2019.</title>
        <authorList>
            <person name="Keller J.E."/>
            <person name="Schwendener S."/>
            <person name="Neuenschwander J."/>
            <person name="Overesch G."/>
            <person name="Perreten V."/>
        </authorList>
    </citation>
    <scope>NUCLEOTIDE SEQUENCE</scope>
    <source>
        <strain evidence="2">19Msa1099</strain>
        <plasmid evidence="2">p19Msa1099-2</plasmid>
    </source>
</reference>
<gene>
    <name evidence="2" type="ORF">KYI10_12425</name>
</gene>
<feature type="transmembrane region" description="Helical" evidence="1">
    <location>
        <begin position="337"/>
        <end position="359"/>
    </location>
</feature>
<keyword evidence="2" id="KW-0614">Plasmid</keyword>
<feature type="transmembrane region" description="Helical" evidence="1">
    <location>
        <begin position="12"/>
        <end position="31"/>
    </location>
</feature>
<evidence type="ECO:0000313" key="2">
    <source>
        <dbReference type="EMBL" id="QYA34192.1"/>
    </source>
</evidence>
<dbReference type="AlphaFoldDB" id="A0AAT9P9Z5"/>
<sequence>MKSIQLAGSIRYLAYILVAIQGTLFLLLATFNLGQEYNRSWDNIESNSNGYHFYINNVSIDKTDEILNVFNRYSDLVFIKSMDSDESNQKIIGVIGNSNNFPEIYTFNKKIVSTSDVHNLLKSTNSDATIGLYNGTANQIKSLSNPYFSTSHSIVKMNNYIDKTKSINGKYTVYGLKNKNQLHTFVQDLMAVTGQSKKSIESPNGGSYKTNNFIPLVLSCFLLINFVSLLVIFLSIAVSNLKNNGNLILLGWSKLRIGKKIFIQFFLLSLILTPILSIIFWYISGWSKVSLKVLSHYFMNSIFNIISVFIIILFVCLIVFSMKSIDAIKGKIPNKTLYGVGILGYLFLSSALVAGSIYLDSPMKDVNKYIKISNQWKSVENYYTLKDVQTGSDQSSVIGLSNELNQDFYDWYSSMYQDKNVYISTSEYISKNLLKTYKENRTYDYIPKKPFWYMTFSPTYLKEQGIDIDKKLLAASNSGKKVYLIPDNYTQNEKESLSQWLKESETKNIKDNDISTVFNKSKEFIFVSYHYNKKVFNWSRDTEKNIMVSNPIIYIVTPQNMNYQQSESLRSNDLNGYIKFKDKETAKKYTNKDYLKKYGLEDNKIKFVAIKDFIDGLQKDLSQTILWFLGVIIGIILLSIILLISLSYVYRVSNNERLYVSKFLGFNFFKMYKVPMILIIVVWIIEMVLVCLFHSKIGVILVIIYGIIQILIFYLYMSKNDIKQLLLSIKER</sequence>
<evidence type="ECO:0000256" key="1">
    <source>
        <dbReference type="SAM" id="Phobius"/>
    </source>
</evidence>
<protein>
    <submittedName>
        <fullName evidence="2">Amino acid ABC transporter permease</fullName>
    </submittedName>
</protein>
<keyword evidence="1" id="KW-0812">Transmembrane</keyword>
<feature type="transmembrane region" description="Helical" evidence="1">
    <location>
        <begin position="261"/>
        <end position="283"/>
    </location>
</feature>
<feature type="transmembrane region" description="Helical" evidence="1">
    <location>
        <begin position="625"/>
        <end position="650"/>
    </location>
</feature>
<feature type="transmembrane region" description="Helical" evidence="1">
    <location>
        <begin position="303"/>
        <end position="325"/>
    </location>
</feature>
<feature type="transmembrane region" description="Helical" evidence="1">
    <location>
        <begin position="699"/>
        <end position="717"/>
    </location>
</feature>
<proteinExistence type="predicted"/>
<name>A0AAT9P9Z5_9STAP</name>
<keyword evidence="1" id="KW-1133">Transmembrane helix</keyword>